<dbReference type="InterPro" id="IPR015867">
    <property type="entry name" value="N-reg_PII/ATP_PRibTrfase_C"/>
</dbReference>
<keyword evidence="3 6" id="KW-0812">Transmembrane</keyword>
<evidence type="ECO:0000259" key="7">
    <source>
        <dbReference type="Pfam" id="PF10035"/>
    </source>
</evidence>
<keyword evidence="9" id="KW-1185">Reference proteome</keyword>
<dbReference type="Gene3D" id="3.30.70.120">
    <property type="match status" value="1"/>
</dbReference>
<feature type="transmembrane region" description="Helical" evidence="6">
    <location>
        <begin position="151"/>
        <end position="172"/>
    </location>
</feature>
<dbReference type="Pfam" id="PF02588">
    <property type="entry name" value="YitT_membrane"/>
    <property type="match status" value="1"/>
</dbReference>
<dbReference type="PANTHER" id="PTHR33545:SF5">
    <property type="entry name" value="UPF0750 MEMBRANE PROTEIN YITT"/>
    <property type="match status" value="1"/>
</dbReference>
<evidence type="ECO:0000256" key="4">
    <source>
        <dbReference type="ARBA" id="ARBA00022989"/>
    </source>
</evidence>
<sequence length="281" mass="30547">MVLGNKMVRIGFEVLCIIFGSMLVAVGANTLLLPAHLLSGGLMGICMIVYNVTGWSVGTQYFLYNIPLLILAYIHLGRKFIVYTLLAVGFDSLFLHLVPIKMMWTQNIILAAIFGGVVSFAGGAIMLRAGGSNGGLDVLGRVIAKYKNLSIARFGLIMNFIIITISAVIFNVQAAMFTILSMYVGAKTYDTILTVAERSSVMIVTDKGSEVSAALNEAFNRGVTFWDGEGAYSHTSKQVVFCVIVNIQWSDLVDIVKEVDDTAFITAVPAHKIIGNFKNVW</sequence>
<evidence type="ECO:0000256" key="6">
    <source>
        <dbReference type="SAM" id="Phobius"/>
    </source>
</evidence>
<dbReference type="PIRSF" id="PIRSF006483">
    <property type="entry name" value="Membrane_protein_YitT"/>
    <property type="match status" value="1"/>
</dbReference>
<dbReference type="InterPro" id="IPR051461">
    <property type="entry name" value="UPF0750_membrane"/>
</dbReference>
<organism evidence="8 9">
    <name type="scientific">Fictibacillus solisalsi</name>
    <dbReference type="NCBI Taxonomy" id="459525"/>
    <lineage>
        <taxon>Bacteria</taxon>
        <taxon>Bacillati</taxon>
        <taxon>Bacillota</taxon>
        <taxon>Bacilli</taxon>
        <taxon>Bacillales</taxon>
        <taxon>Fictibacillaceae</taxon>
        <taxon>Fictibacillus</taxon>
    </lineage>
</organism>
<proteinExistence type="predicted"/>
<dbReference type="STRING" id="459525.SAMN04488137_0352"/>
<evidence type="ECO:0000256" key="1">
    <source>
        <dbReference type="ARBA" id="ARBA00004651"/>
    </source>
</evidence>
<keyword evidence="4 6" id="KW-1133">Transmembrane helix</keyword>
<feature type="domain" description="DUF2179" evidence="7">
    <location>
        <begin position="221"/>
        <end position="275"/>
    </location>
</feature>
<feature type="transmembrane region" description="Helical" evidence="6">
    <location>
        <begin position="110"/>
        <end position="131"/>
    </location>
</feature>
<dbReference type="RefSeq" id="WP_090232086.1">
    <property type="nucleotide sequence ID" value="NZ_FNHW01000001.1"/>
</dbReference>
<feature type="transmembrane region" description="Helical" evidence="6">
    <location>
        <begin position="80"/>
        <end position="98"/>
    </location>
</feature>
<dbReference type="Pfam" id="PF10035">
    <property type="entry name" value="DUF2179"/>
    <property type="match status" value="1"/>
</dbReference>
<dbReference type="GO" id="GO:0005886">
    <property type="term" value="C:plasma membrane"/>
    <property type="evidence" value="ECO:0007669"/>
    <property type="project" value="UniProtKB-SubCell"/>
</dbReference>
<dbReference type="InterPro" id="IPR019264">
    <property type="entry name" value="DUF2179"/>
</dbReference>
<evidence type="ECO:0000256" key="3">
    <source>
        <dbReference type="ARBA" id="ARBA00022692"/>
    </source>
</evidence>
<protein>
    <submittedName>
        <fullName evidence="8">Uncharacterized membrane-anchored protein YitT, contains DUF161 and DUF2179 domains</fullName>
    </submittedName>
</protein>
<dbReference type="AlphaFoldDB" id="A0A1G9TLF3"/>
<dbReference type="EMBL" id="FNHW01000001">
    <property type="protein sequence ID" value="SDM48274.1"/>
    <property type="molecule type" value="Genomic_DNA"/>
</dbReference>
<evidence type="ECO:0000313" key="9">
    <source>
        <dbReference type="Proteomes" id="UP000199544"/>
    </source>
</evidence>
<evidence type="ECO:0000256" key="2">
    <source>
        <dbReference type="ARBA" id="ARBA00022475"/>
    </source>
</evidence>
<feature type="transmembrane region" description="Helical" evidence="6">
    <location>
        <begin position="31"/>
        <end position="50"/>
    </location>
</feature>
<evidence type="ECO:0000313" key="8">
    <source>
        <dbReference type="EMBL" id="SDM48274.1"/>
    </source>
</evidence>
<gene>
    <name evidence="8" type="ORF">SAMN04488137_0352</name>
</gene>
<accession>A0A1G9TLF3</accession>
<dbReference type="OrthoDB" id="265478at2"/>
<dbReference type="PANTHER" id="PTHR33545">
    <property type="entry name" value="UPF0750 MEMBRANE PROTEIN YITT-RELATED"/>
    <property type="match status" value="1"/>
</dbReference>
<keyword evidence="2" id="KW-1003">Cell membrane</keyword>
<evidence type="ECO:0000256" key="5">
    <source>
        <dbReference type="ARBA" id="ARBA00023136"/>
    </source>
</evidence>
<feature type="transmembrane region" description="Helical" evidence="6">
    <location>
        <begin position="7"/>
        <end position="25"/>
    </location>
</feature>
<comment type="subcellular location">
    <subcellularLocation>
        <location evidence="1">Cell membrane</location>
        <topology evidence="1">Multi-pass membrane protein</topology>
    </subcellularLocation>
</comment>
<dbReference type="InterPro" id="IPR003740">
    <property type="entry name" value="YitT"/>
</dbReference>
<keyword evidence="5 6" id="KW-0472">Membrane</keyword>
<reference evidence="9" key="1">
    <citation type="submission" date="2016-10" db="EMBL/GenBank/DDBJ databases">
        <authorList>
            <person name="Varghese N."/>
            <person name="Submissions S."/>
        </authorList>
    </citation>
    <scope>NUCLEOTIDE SEQUENCE [LARGE SCALE GENOMIC DNA]</scope>
    <source>
        <strain evidence="9">CGMCC 1.6854</strain>
    </source>
</reference>
<name>A0A1G9TLF3_9BACL</name>
<dbReference type="CDD" id="cd16380">
    <property type="entry name" value="YitT_C"/>
    <property type="match status" value="1"/>
</dbReference>
<dbReference type="Proteomes" id="UP000199544">
    <property type="component" value="Unassembled WGS sequence"/>
</dbReference>